<accession>A0A1H4JJ44</accession>
<organism evidence="3 4">
    <name type="scientific">Paramicrobacterium humi</name>
    <dbReference type="NCBI Taxonomy" id="640635"/>
    <lineage>
        <taxon>Bacteria</taxon>
        <taxon>Bacillati</taxon>
        <taxon>Actinomycetota</taxon>
        <taxon>Actinomycetes</taxon>
        <taxon>Micrococcales</taxon>
        <taxon>Microbacteriaceae</taxon>
        <taxon>Paramicrobacterium</taxon>
    </lineage>
</organism>
<keyword evidence="4" id="KW-1185">Reference proteome</keyword>
<feature type="transmembrane region" description="Helical" evidence="1">
    <location>
        <begin position="68"/>
        <end position="90"/>
    </location>
</feature>
<dbReference type="Proteomes" id="UP000199183">
    <property type="component" value="Unassembled WGS sequence"/>
</dbReference>
<evidence type="ECO:0000259" key="2">
    <source>
        <dbReference type="Pfam" id="PF11181"/>
    </source>
</evidence>
<dbReference type="RefSeq" id="WP_176980705.1">
    <property type="nucleotide sequence ID" value="NZ_FNRY01000001.1"/>
</dbReference>
<evidence type="ECO:0000313" key="4">
    <source>
        <dbReference type="Proteomes" id="UP000199183"/>
    </source>
</evidence>
<sequence length="162" mass="16979">MSSPSFSGQNPMPSVPSNVLAEFGDYAGAQALVDRLSDGGFPVEHVRIVGEGVRIVEQVTGRLTKGRAALLGAGSGAWFGLLIGIVLGFFVIGPAWIGALLLGLVIGAIWGAIFGFFAHWATRGRRDFSSVRGLEAERYAVLVAVEHFAEAQRVVGGPAKSV</sequence>
<evidence type="ECO:0000256" key="1">
    <source>
        <dbReference type="SAM" id="Phobius"/>
    </source>
</evidence>
<name>A0A1H4JJ44_9MICO</name>
<proteinExistence type="predicted"/>
<dbReference type="STRING" id="640635.SAMN04489806_0727"/>
<reference evidence="3 4" key="1">
    <citation type="submission" date="2016-10" db="EMBL/GenBank/DDBJ databases">
        <authorList>
            <person name="de Groot N.N."/>
        </authorList>
    </citation>
    <scope>NUCLEOTIDE SEQUENCE [LARGE SCALE GENOMIC DNA]</scope>
    <source>
        <strain evidence="3 4">DSM 21799</strain>
    </source>
</reference>
<keyword evidence="1" id="KW-0812">Transmembrane</keyword>
<keyword evidence="1" id="KW-0472">Membrane</keyword>
<feature type="transmembrane region" description="Helical" evidence="1">
    <location>
        <begin position="96"/>
        <end position="118"/>
    </location>
</feature>
<dbReference type="EMBL" id="FNRY01000001">
    <property type="protein sequence ID" value="SEB46187.1"/>
    <property type="molecule type" value="Genomic_DNA"/>
</dbReference>
<gene>
    <name evidence="3" type="ORF">SAMN04489806_0727</name>
</gene>
<evidence type="ECO:0000313" key="3">
    <source>
        <dbReference type="EMBL" id="SEB46187.1"/>
    </source>
</evidence>
<dbReference type="AlphaFoldDB" id="A0A1H4JJ44"/>
<dbReference type="Pfam" id="PF11181">
    <property type="entry name" value="YflT"/>
    <property type="match status" value="1"/>
</dbReference>
<dbReference type="InterPro" id="IPR025889">
    <property type="entry name" value="GSP17M-like_dom"/>
</dbReference>
<protein>
    <recommendedName>
        <fullName evidence="2">General stress protein 17M-like domain-containing protein</fullName>
    </recommendedName>
</protein>
<feature type="domain" description="General stress protein 17M-like" evidence="2">
    <location>
        <begin position="19"/>
        <end position="106"/>
    </location>
</feature>
<keyword evidence="1" id="KW-1133">Transmembrane helix</keyword>